<dbReference type="AlphaFoldDB" id="A0A1V3NEH2"/>
<keyword evidence="2" id="KW-0808">Transferase</keyword>
<dbReference type="PANTHER" id="PTHR43031">
    <property type="entry name" value="FAD-DEPENDENT OXIDOREDUCTASE"/>
    <property type="match status" value="1"/>
</dbReference>
<dbReference type="GO" id="GO:0016740">
    <property type="term" value="F:transferase activity"/>
    <property type="evidence" value="ECO:0007669"/>
    <property type="project" value="UniProtKB-KW"/>
</dbReference>
<dbReference type="PANTHER" id="PTHR43031:SF17">
    <property type="entry name" value="SULFURTRANSFERASE YTWF-RELATED"/>
    <property type="match status" value="1"/>
</dbReference>
<gene>
    <name evidence="2" type="ORF">B1C78_11340</name>
</gene>
<dbReference type="OrthoDB" id="9811849at2"/>
<dbReference type="STRING" id="108003.B1C78_11340"/>
<comment type="caution">
    <text evidence="2">The sequence shown here is derived from an EMBL/GenBank/DDBJ whole genome shotgun (WGS) entry which is preliminary data.</text>
</comment>
<feature type="domain" description="Rhodanese" evidence="1">
    <location>
        <begin position="21"/>
        <end position="104"/>
    </location>
</feature>
<reference evidence="2 3" key="1">
    <citation type="submission" date="2017-02" db="EMBL/GenBank/DDBJ databases">
        <title>Genomic diversity within the haloalkaliphilic genus Thioalkalivibrio.</title>
        <authorList>
            <person name="Ahn A.-C."/>
            <person name="Meier-Kolthoff J."/>
            <person name="Overmars L."/>
            <person name="Richter M."/>
            <person name="Woyke T."/>
            <person name="Sorokin D.Y."/>
            <person name="Muyzer G."/>
        </authorList>
    </citation>
    <scope>NUCLEOTIDE SEQUENCE [LARGE SCALE GENOMIC DNA]</scope>
    <source>
        <strain evidence="2 3">ALJD</strain>
    </source>
</reference>
<keyword evidence="3" id="KW-1185">Reference proteome</keyword>
<evidence type="ECO:0000313" key="3">
    <source>
        <dbReference type="Proteomes" id="UP000189462"/>
    </source>
</evidence>
<dbReference type="SMART" id="SM00450">
    <property type="entry name" value="RHOD"/>
    <property type="match status" value="1"/>
</dbReference>
<dbReference type="EMBL" id="MVBK01000065">
    <property type="protein sequence ID" value="OOG23425.1"/>
    <property type="molecule type" value="Genomic_DNA"/>
</dbReference>
<dbReference type="Proteomes" id="UP000189462">
    <property type="component" value="Unassembled WGS sequence"/>
</dbReference>
<evidence type="ECO:0000313" key="2">
    <source>
        <dbReference type="EMBL" id="OOG23425.1"/>
    </source>
</evidence>
<dbReference type="InterPro" id="IPR050229">
    <property type="entry name" value="GlpE_sulfurtransferase"/>
</dbReference>
<organism evidence="2 3">
    <name type="scientific">Thioalkalivibrio denitrificans</name>
    <dbReference type="NCBI Taxonomy" id="108003"/>
    <lineage>
        <taxon>Bacteria</taxon>
        <taxon>Pseudomonadati</taxon>
        <taxon>Pseudomonadota</taxon>
        <taxon>Gammaproteobacteria</taxon>
        <taxon>Chromatiales</taxon>
        <taxon>Ectothiorhodospiraceae</taxon>
        <taxon>Thioalkalivibrio</taxon>
    </lineage>
</organism>
<dbReference type="PROSITE" id="PS50206">
    <property type="entry name" value="RHODANESE_3"/>
    <property type="match status" value="1"/>
</dbReference>
<sequence>MRQFTPAQLDAYLRETPTPPLLLDVREPWEYEIAHIEGSTLVPLRQVPELVNREDPEREIVVICHHGIRSHHAGLFLEHHGFRRIINLAGGIDAWARQVDTDLPVY</sequence>
<proteinExistence type="predicted"/>
<dbReference type="RefSeq" id="WP_077279288.1">
    <property type="nucleotide sequence ID" value="NZ_MVBK01000065.1"/>
</dbReference>
<dbReference type="InterPro" id="IPR001763">
    <property type="entry name" value="Rhodanese-like_dom"/>
</dbReference>
<evidence type="ECO:0000259" key="1">
    <source>
        <dbReference type="PROSITE" id="PS50206"/>
    </source>
</evidence>
<dbReference type="InterPro" id="IPR036873">
    <property type="entry name" value="Rhodanese-like_dom_sf"/>
</dbReference>
<protein>
    <submittedName>
        <fullName evidence="2">Sulfurtransferase</fullName>
    </submittedName>
</protein>
<name>A0A1V3NEH2_9GAMM</name>
<dbReference type="Gene3D" id="3.40.250.10">
    <property type="entry name" value="Rhodanese-like domain"/>
    <property type="match status" value="1"/>
</dbReference>
<accession>A0A1V3NEH2</accession>
<dbReference type="Pfam" id="PF00581">
    <property type="entry name" value="Rhodanese"/>
    <property type="match status" value="1"/>
</dbReference>
<dbReference type="SUPFAM" id="SSF52821">
    <property type="entry name" value="Rhodanese/Cell cycle control phosphatase"/>
    <property type="match status" value="1"/>
</dbReference>